<evidence type="ECO:0000256" key="2">
    <source>
        <dbReference type="ARBA" id="ARBA00012274"/>
    </source>
</evidence>
<gene>
    <name evidence="11" type="primary">nrdA</name>
    <name evidence="11" type="ORF">Ac3_228</name>
</gene>
<dbReference type="Pfam" id="PF02867">
    <property type="entry name" value="Ribonuc_red_lgC"/>
    <property type="match status" value="1"/>
</dbReference>
<evidence type="ECO:0000256" key="4">
    <source>
        <dbReference type="ARBA" id="ARBA00022741"/>
    </source>
</evidence>
<keyword evidence="6 9" id="KW-0560">Oxidoreductase</keyword>
<reference evidence="12" key="1">
    <citation type="submission" date="2018-06" db="EMBL/GenBank/DDBJ databases">
        <title>Whole genome analysis of phage vB_ApiM_fHyAci03 infecting Acinetobacter pittii.</title>
        <authorList>
            <person name="Kiljunen S."/>
            <person name="Wicklund A."/>
            <person name="Skurnik M."/>
        </authorList>
    </citation>
    <scope>NUCLEOTIDE SEQUENCE [LARGE SCALE GENOMIC DNA]</scope>
</reference>
<dbReference type="GO" id="GO:0004748">
    <property type="term" value="F:ribonucleoside-diphosphate reductase activity, thioredoxin disulfide as acceptor"/>
    <property type="evidence" value="ECO:0007669"/>
    <property type="project" value="UniProtKB-EC"/>
</dbReference>
<evidence type="ECO:0000259" key="10">
    <source>
        <dbReference type="PROSITE" id="PS51161"/>
    </source>
</evidence>
<dbReference type="NCBIfam" id="TIGR02506">
    <property type="entry name" value="NrdE_NrdA"/>
    <property type="match status" value="1"/>
</dbReference>
<protein>
    <recommendedName>
        <fullName evidence="2 9">Ribonucleoside-diphosphate reductase</fullName>
        <ecNumber evidence="2 9">1.17.4.1</ecNumber>
    </recommendedName>
</protein>
<dbReference type="InterPro" id="IPR013346">
    <property type="entry name" value="NrdE_NrdA_C"/>
</dbReference>
<evidence type="ECO:0000256" key="6">
    <source>
        <dbReference type="ARBA" id="ARBA00023002"/>
    </source>
</evidence>
<name>A0A345AV56_9CAUD</name>
<evidence type="ECO:0000256" key="3">
    <source>
        <dbReference type="ARBA" id="ARBA00022533"/>
    </source>
</evidence>
<dbReference type="Gene3D" id="3.20.70.20">
    <property type="match status" value="1"/>
</dbReference>
<evidence type="ECO:0000256" key="5">
    <source>
        <dbReference type="ARBA" id="ARBA00022840"/>
    </source>
</evidence>
<dbReference type="EC" id="1.17.4.1" evidence="2 9"/>
<evidence type="ECO:0000256" key="1">
    <source>
        <dbReference type="ARBA" id="ARBA00010406"/>
    </source>
</evidence>
<dbReference type="PANTHER" id="PTHR11573:SF6">
    <property type="entry name" value="RIBONUCLEOSIDE-DIPHOSPHATE REDUCTASE LARGE SUBUNIT"/>
    <property type="match status" value="1"/>
</dbReference>
<dbReference type="KEGG" id="vg:55810251"/>
<sequence length="803" mass="91525">MKVIKSSGIAQEFDQAKIIQVLEWSCEGTQINPYELYERCQPFFKDGMTTSEIQRAIVKVAADSIQIEESDYQYVASNLAMFGLRKEVYGQFDPPHLYEHVVSKIDSGVYDQELLSKYSRVEYEQLNAMIDHDRDFNFTYAGTMQMKDKYLVKDRSSGKIYETPQFVYMLIGMCLHQEEKPSVRLQYIKDFYDAASLKQISLPTPILAGVRTPTRQFSSCVLIETGDSLDSITESTSAIVKYVSKRAGIGIGGGAIRAEGSKIGPGEVKHTGVTPFWKLKNAAVHSCSQGGIRKGSATAYWPIWHLECENLMVLKNNKGIEENRIRHMDYGIQINNLMIERYLLNDYVTLFSPDILDGKLYDAYFRDEELFRELYENLEKDPSVRKKRIKASELFMGLFMTERANTARLYPSHVDNINNFGPWIRSIAPVKMSNLCAEIALHTVALGTYKEQRLAVAKGDIIKFIETYGTNRVVLPTVENLFKRVSDDYIPTENEYAFNVEEDLGEIALCTLSAWVLDNFDWKNQDEINRIGMVMVRALDNLLDYQDYPHKNALKAKEYRSLGIGVTNYAAWLASNAASYEDGNELTHELFERLQYALIKASIELAKEKGPSPQLWKTRYGRGELPIDWYCKNVDELVAPVYVLDWEALRVDLKKFGMRNVTLSAQMPCESSSQVSNSTNGVEKPLKPVSYKQSKDGSFNQVVPNYEVNQLFYDFAWQSAATHGNKGYLTQMAIEQKWTDQAISINTYYAPNSYKNAKVPMSQMMDDMLFCFYYGNKNMYYHNTDDGSGADDASQADCDACKL</sequence>
<keyword evidence="12" id="KW-1185">Reference proteome</keyword>
<keyword evidence="3" id="KW-0021">Allosteric enzyme</keyword>
<dbReference type="PANTHER" id="PTHR11573">
    <property type="entry name" value="RIBONUCLEOSIDE-DIPHOSPHATE REDUCTASE LARGE CHAIN"/>
    <property type="match status" value="1"/>
</dbReference>
<dbReference type="GeneID" id="55810251"/>
<comment type="function">
    <text evidence="9">Provides the precursors necessary for DNA synthesis. Catalyzes the biosynthesis of deoxyribonucleotides from the corresponding ribonucleotides.</text>
</comment>
<dbReference type="PROSITE" id="PS00089">
    <property type="entry name" value="RIBORED_LARGE"/>
    <property type="match status" value="1"/>
</dbReference>
<evidence type="ECO:0000313" key="12">
    <source>
        <dbReference type="Proteomes" id="UP000255697"/>
    </source>
</evidence>
<accession>A0A345AV56</accession>
<dbReference type="Pfam" id="PF03477">
    <property type="entry name" value="ATP-cone"/>
    <property type="match status" value="1"/>
</dbReference>
<dbReference type="InterPro" id="IPR008926">
    <property type="entry name" value="RNR_R1-su_N"/>
</dbReference>
<comment type="similarity">
    <text evidence="1 9">Belongs to the ribonucleoside diphosphate reductase large chain family.</text>
</comment>
<keyword evidence="5 8" id="KW-0067">ATP-binding</keyword>
<dbReference type="InterPro" id="IPR039718">
    <property type="entry name" value="Rrm1"/>
</dbReference>
<dbReference type="Pfam" id="PF00317">
    <property type="entry name" value="Ribonuc_red_lgN"/>
    <property type="match status" value="1"/>
</dbReference>
<dbReference type="GO" id="GO:0005524">
    <property type="term" value="F:ATP binding"/>
    <property type="evidence" value="ECO:0007669"/>
    <property type="project" value="UniProtKB-UniRule"/>
</dbReference>
<keyword evidence="4 8" id="KW-0547">Nucleotide-binding</keyword>
<evidence type="ECO:0000313" key="11">
    <source>
        <dbReference type="EMBL" id="AXF40789.1"/>
    </source>
</evidence>
<dbReference type="InterPro" id="IPR013509">
    <property type="entry name" value="RNR_lsu_N"/>
</dbReference>
<evidence type="ECO:0000256" key="8">
    <source>
        <dbReference type="PROSITE-ProRule" id="PRU00492"/>
    </source>
</evidence>
<keyword evidence="7 9" id="KW-0215">Deoxyribonucleotide synthesis</keyword>
<dbReference type="SUPFAM" id="SSF51998">
    <property type="entry name" value="PFL-like glycyl radical enzymes"/>
    <property type="match status" value="1"/>
</dbReference>
<dbReference type="GO" id="GO:0009263">
    <property type="term" value="P:deoxyribonucleotide biosynthetic process"/>
    <property type="evidence" value="ECO:0007669"/>
    <property type="project" value="UniProtKB-KW"/>
</dbReference>
<dbReference type="RefSeq" id="YP_009880990.1">
    <property type="nucleotide sequence ID" value="NC_049438.1"/>
</dbReference>
<dbReference type="InterPro" id="IPR000788">
    <property type="entry name" value="RNR_lg_C"/>
</dbReference>
<dbReference type="Proteomes" id="UP000255697">
    <property type="component" value="Segment"/>
</dbReference>
<dbReference type="EMBL" id="MH460829">
    <property type="protein sequence ID" value="AXF40789.1"/>
    <property type="molecule type" value="Genomic_DNA"/>
</dbReference>
<dbReference type="PROSITE" id="PS51161">
    <property type="entry name" value="ATP_CONE"/>
    <property type="match status" value="1"/>
</dbReference>
<evidence type="ECO:0000256" key="7">
    <source>
        <dbReference type="ARBA" id="ARBA00023116"/>
    </source>
</evidence>
<proteinExistence type="inferred from homology"/>
<evidence type="ECO:0000256" key="9">
    <source>
        <dbReference type="RuleBase" id="RU003410"/>
    </source>
</evidence>
<dbReference type="SUPFAM" id="SSF48168">
    <property type="entry name" value="R1 subunit of ribonucleotide reductase, N-terminal domain"/>
    <property type="match status" value="1"/>
</dbReference>
<organism evidence="11 12">
    <name type="scientific">Acinetobacter phage vB_ApiM_fHyAci03</name>
    <dbReference type="NCBI Taxonomy" id="2269366"/>
    <lineage>
        <taxon>Viruses</taxon>
        <taxon>Duplodnaviria</taxon>
        <taxon>Heunggongvirae</taxon>
        <taxon>Uroviricota</taxon>
        <taxon>Caudoviricetes</taxon>
        <taxon>Pantevenvirales</taxon>
        <taxon>Straboviridae</taxon>
        <taxon>Twarogvirinae</taxon>
        <taxon>Lazarusvirus</taxon>
        <taxon>Lazarusvirus fhyacithree</taxon>
    </lineage>
</organism>
<dbReference type="PRINTS" id="PR01183">
    <property type="entry name" value="RIBORDTASEM1"/>
</dbReference>
<dbReference type="InterPro" id="IPR005144">
    <property type="entry name" value="ATP-cone_dom"/>
</dbReference>
<comment type="catalytic activity">
    <reaction evidence="9">
        <text>a 2'-deoxyribonucleoside 5'-diphosphate + [thioredoxin]-disulfide + H2O = a ribonucleoside 5'-diphosphate + [thioredoxin]-dithiol</text>
        <dbReference type="Rhea" id="RHEA:23252"/>
        <dbReference type="Rhea" id="RHEA-COMP:10698"/>
        <dbReference type="Rhea" id="RHEA-COMP:10700"/>
        <dbReference type="ChEBI" id="CHEBI:15377"/>
        <dbReference type="ChEBI" id="CHEBI:29950"/>
        <dbReference type="ChEBI" id="CHEBI:50058"/>
        <dbReference type="ChEBI" id="CHEBI:57930"/>
        <dbReference type="ChEBI" id="CHEBI:73316"/>
        <dbReference type="EC" id="1.17.4.1"/>
    </reaction>
</comment>
<dbReference type="UniPathway" id="UPA00326"/>
<feature type="domain" description="ATP-cone" evidence="10">
    <location>
        <begin position="1"/>
        <end position="90"/>
    </location>
</feature>